<comment type="catalytic activity">
    <reaction evidence="8">
        <text>L-seryl-[protein] + ATP = O-phospho-L-seryl-[protein] + ADP + H(+)</text>
        <dbReference type="Rhea" id="RHEA:17989"/>
        <dbReference type="Rhea" id="RHEA-COMP:9863"/>
        <dbReference type="Rhea" id="RHEA-COMP:11604"/>
        <dbReference type="ChEBI" id="CHEBI:15378"/>
        <dbReference type="ChEBI" id="CHEBI:29999"/>
        <dbReference type="ChEBI" id="CHEBI:30616"/>
        <dbReference type="ChEBI" id="CHEBI:83421"/>
        <dbReference type="ChEBI" id="CHEBI:456216"/>
        <dbReference type="EC" id="2.7.11.1"/>
    </reaction>
</comment>
<dbReference type="Gene3D" id="1.10.510.10">
    <property type="entry name" value="Transferase(Phosphotransferase) domain 1"/>
    <property type="match status" value="1"/>
</dbReference>
<dbReference type="SUPFAM" id="SSF56112">
    <property type="entry name" value="Protein kinase-like (PK-like)"/>
    <property type="match status" value="1"/>
</dbReference>
<evidence type="ECO:0000256" key="5">
    <source>
        <dbReference type="ARBA" id="ARBA00022777"/>
    </source>
</evidence>
<sequence>MASTLQLRGYIHSNLKLKEAAAWLHVTVTDSNDDLFVLNAKVQQHAKDHQLPNRNSKFTFYKPRDLKFAPLESLAERVKSWLLDHFNEALHPLLFGTVQEIWENEKPSTKVDFIAVDEQVLEELQLLHNLQDSALYPRVPYIQEHLFTIRSFENVPSPSYCSHHPEKVLDDPNLLCAGRPVESYGPSNALFDPRLATLIHKLGNLESADPPTHEMLGFAERLVTASAKVYSSENLREQAVIDLLKIMFPKGEYQTSLTHHTAKPEAFWFHQLIFKLGSAGDPQVLVLVDYMKILDDKALSGPLKGRSNCPCVLLTLAGTELKISTAIITNVVHFQPLYSEDLRGGHDLAYRLVRLARALQAVKDTFNELSSFYTSIKADPNSLPEDGTHIFPNPVSTAAAGPAEPPLLDTLGLTFLHKLSRNGGQAANNDQAREANMSHAIYVAQSCETPSIREGLTTPVAPLGTKVVVKFVQRYNTEAHTILAKENLAPKLYHHCRVLGEYTMVVMDFVDCKTAWDLEKMRIQVMEQTVYEDVRKAIKHLHDQNIVFGDLRSPNIMVHGNNRAVLIDFDWAATEGEGRYPPRLSTEVE</sequence>
<keyword evidence="6" id="KW-0067">ATP-binding</keyword>
<dbReference type="Pfam" id="PF01163">
    <property type="entry name" value="RIO1"/>
    <property type="match status" value="1"/>
</dbReference>
<proteinExistence type="predicted"/>
<organism evidence="10 11">
    <name type="scientific">Tetrapyrgos nigripes</name>
    <dbReference type="NCBI Taxonomy" id="182062"/>
    <lineage>
        <taxon>Eukaryota</taxon>
        <taxon>Fungi</taxon>
        <taxon>Dikarya</taxon>
        <taxon>Basidiomycota</taxon>
        <taxon>Agaricomycotina</taxon>
        <taxon>Agaricomycetes</taxon>
        <taxon>Agaricomycetidae</taxon>
        <taxon>Agaricales</taxon>
        <taxon>Marasmiineae</taxon>
        <taxon>Marasmiaceae</taxon>
        <taxon>Tetrapyrgos</taxon>
    </lineage>
</organism>
<evidence type="ECO:0000259" key="9">
    <source>
        <dbReference type="Pfam" id="PF01163"/>
    </source>
</evidence>
<dbReference type="GO" id="GO:0004674">
    <property type="term" value="F:protein serine/threonine kinase activity"/>
    <property type="evidence" value="ECO:0007669"/>
    <property type="project" value="UniProtKB-KW"/>
</dbReference>
<keyword evidence="2" id="KW-0723">Serine/threonine-protein kinase</keyword>
<keyword evidence="4" id="KW-0547">Nucleotide-binding</keyword>
<comment type="caution">
    <text evidence="10">The sequence shown here is derived from an EMBL/GenBank/DDBJ whole genome shotgun (WGS) entry which is preliminary data.</text>
</comment>
<evidence type="ECO:0000256" key="6">
    <source>
        <dbReference type="ARBA" id="ARBA00022840"/>
    </source>
</evidence>
<evidence type="ECO:0000313" key="11">
    <source>
        <dbReference type="Proteomes" id="UP000559256"/>
    </source>
</evidence>
<evidence type="ECO:0000256" key="1">
    <source>
        <dbReference type="ARBA" id="ARBA00012513"/>
    </source>
</evidence>
<dbReference type="EC" id="2.7.11.1" evidence="1"/>
<dbReference type="EMBL" id="JAACJM010000312">
    <property type="protein sequence ID" value="KAF5332326.1"/>
    <property type="molecule type" value="Genomic_DNA"/>
</dbReference>
<keyword evidence="5" id="KW-0418">Kinase</keyword>
<accession>A0A8H5C0B4</accession>
<dbReference type="AlphaFoldDB" id="A0A8H5C0B4"/>
<dbReference type="GO" id="GO:0005524">
    <property type="term" value="F:ATP binding"/>
    <property type="evidence" value="ECO:0007669"/>
    <property type="project" value="UniProtKB-KW"/>
</dbReference>
<name>A0A8H5C0B4_9AGAR</name>
<dbReference type="OrthoDB" id="3250441at2759"/>
<evidence type="ECO:0000256" key="8">
    <source>
        <dbReference type="ARBA" id="ARBA00048679"/>
    </source>
</evidence>
<evidence type="ECO:0000256" key="2">
    <source>
        <dbReference type="ARBA" id="ARBA00022527"/>
    </source>
</evidence>
<protein>
    <recommendedName>
        <fullName evidence="1">non-specific serine/threonine protein kinase</fullName>
        <ecNumber evidence="1">2.7.11.1</ecNumber>
    </recommendedName>
</protein>
<comment type="catalytic activity">
    <reaction evidence="7">
        <text>L-threonyl-[protein] + ATP = O-phospho-L-threonyl-[protein] + ADP + H(+)</text>
        <dbReference type="Rhea" id="RHEA:46608"/>
        <dbReference type="Rhea" id="RHEA-COMP:11060"/>
        <dbReference type="Rhea" id="RHEA-COMP:11605"/>
        <dbReference type="ChEBI" id="CHEBI:15378"/>
        <dbReference type="ChEBI" id="CHEBI:30013"/>
        <dbReference type="ChEBI" id="CHEBI:30616"/>
        <dbReference type="ChEBI" id="CHEBI:61977"/>
        <dbReference type="ChEBI" id="CHEBI:456216"/>
        <dbReference type="EC" id="2.7.11.1"/>
    </reaction>
</comment>
<dbReference type="InterPro" id="IPR018934">
    <property type="entry name" value="RIO_dom"/>
</dbReference>
<evidence type="ECO:0000256" key="7">
    <source>
        <dbReference type="ARBA" id="ARBA00047899"/>
    </source>
</evidence>
<gene>
    <name evidence="10" type="ORF">D9758_016123</name>
</gene>
<feature type="domain" description="RIO-type" evidence="9">
    <location>
        <begin position="502"/>
        <end position="570"/>
    </location>
</feature>
<keyword evidence="11" id="KW-1185">Reference proteome</keyword>
<dbReference type="Proteomes" id="UP000559256">
    <property type="component" value="Unassembled WGS sequence"/>
</dbReference>
<keyword evidence="3" id="KW-0808">Transferase</keyword>
<evidence type="ECO:0000256" key="4">
    <source>
        <dbReference type="ARBA" id="ARBA00022741"/>
    </source>
</evidence>
<evidence type="ECO:0000256" key="3">
    <source>
        <dbReference type="ARBA" id="ARBA00022679"/>
    </source>
</evidence>
<evidence type="ECO:0000313" key="10">
    <source>
        <dbReference type="EMBL" id="KAF5332326.1"/>
    </source>
</evidence>
<dbReference type="InterPro" id="IPR011009">
    <property type="entry name" value="Kinase-like_dom_sf"/>
</dbReference>
<reference evidence="10 11" key="1">
    <citation type="journal article" date="2020" name="ISME J.">
        <title>Uncovering the hidden diversity of litter-decomposition mechanisms in mushroom-forming fungi.</title>
        <authorList>
            <person name="Floudas D."/>
            <person name="Bentzer J."/>
            <person name="Ahren D."/>
            <person name="Johansson T."/>
            <person name="Persson P."/>
            <person name="Tunlid A."/>
        </authorList>
    </citation>
    <scope>NUCLEOTIDE SEQUENCE [LARGE SCALE GENOMIC DNA]</scope>
    <source>
        <strain evidence="10 11">CBS 291.85</strain>
    </source>
</reference>